<protein>
    <recommendedName>
        <fullName evidence="3">Teichuronic acid biosynthesis glycosyltransferase TuaH</fullName>
    </recommendedName>
</protein>
<dbReference type="AlphaFoldDB" id="A0A8J3QNP0"/>
<proteinExistence type="predicted"/>
<keyword evidence="2" id="KW-1185">Reference proteome</keyword>
<gene>
    <name evidence="1" type="ORF">Raf01_11070</name>
</gene>
<name>A0A8J3QNP0_9ACTN</name>
<dbReference type="Gene3D" id="3.40.50.2000">
    <property type="entry name" value="Glycogen Phosphorylase B"/>
    <property type="match status" value="1"/>
</dbReference>
<accession>A0A8J3QNP0</accession>
<dbReference type="EMBL" id="BONZ01000012">
    <property type="protein sequence ID" value="GIH12935.1"/>
    <property type="molecule type" value="Genomic_DNA"/>
</dbReference>
<evidence type="ECO:0000313" key="1">
    <source>
        <dbReference type="EMBL" id="GIH12935.1"/>
    </source>
</evidence>
<dbReference type="Pfam" id="PF13692">
    <property type="entry name" value="Glyco_trans_1_4"/>
    <property type="match status" value="1"/>
</dbReference>
<comment type="caution">
    <text evidence="1">The sequence shown here is derived from an EMBL/GenBank/DDBJ whole genome shotgun (WGS) entry which is preliminary data.</text>
</comment>
<reference evidence="1" key="1">
    <citation type="submission" date="2021-01" db="EMBL/GenBank/DDBJ databases">
        <title>Whole genome shotgun sequence of Rugosimonospora africana NBRC 104875.</title>
        <authorList>
            <person name="Komaki H."/>
            <person name="Tamura T."/>
        </authorList>
    </citation>
    <scope>NUCLEOTIDE SEQUENCE</scope>
    <source>
        <strain evidence="1">NBRC 104875</strain>
    </source>
</reference>
<sequence>MLATALTRYADILWVDLPVSPITRSSTRYGTGRIPMPRLRPVADNITALFPAVLPFHSRPGIRRTSPILVRSQISWALRRLGRRPDAVLDARLGRMLGGWGDGVTDVLYGTDDFVAGAALMGISAARVRADERYSLDAADLVMAVSEPLRDRWQALGADVLLVPNGVRTEPYADLDRVAPAPDVRLPRPIAGVVGQLSARIDIALLEAVVAGGCSLLLVGPCDPRWEPERFARLCARPEVQWVGFQPYESLPSYLGVIDVGLTPYVDSEFNRASFPLKTLEYLAAGLPTVSTDLPATRWLNTDLVRITSDVGEFAKTAAALGHERLADQRSGEGAGSAAGSLVRARRSFAEQHSWPARAEVVARAMKLSTVDITTGAETGAGVGGQ</sequence>
<dbReference type="Proteomes" id="UP000642748">
    <property type="component" value="Unassembled WGS sequence"/>
</dbReference>
<organism evidence="1 2">
    <name type="scientific">Rugosimonospora africana</name>
    <dbReference type="NCBI Taxonomy" id="556532"/>
    <lineage>
        <taxon>Bacteria</taxon>
        <taxon>Bacillati</taxon>
        <taxon>Actinomycetota</taxon>
        <taxon>Actinomycetes</taxon>
        <taxon>Micromonosporales</taxon>
        <taxon>Micromonosporaceae</taxon>
        <taxon>Rugosimonospora</taxon>
    </lineage>
</organism>
<evidence type="ECO:0008006" key="3">
    <source>
        <dbReference type="Google" id="ProtNLM"/>
    </source>
</evidence>
<dbReference type="SUPFAM" id="SSF53756">
    <property type="entry name" value="UDP-Glycosyltransferase/glycogen phosphorylase"/>
    <property type="match status" value="1"/>
</dbReference>
<evidence type="ECO:0000313" key="2">
    <source>
        <dbReference type="Proteomes" id="UP000642748"/>
    </source>
</evidence>